<evidence type="ECO:0000313" key="10">
    <source>
        <dbReference type="EMBL" id="KAG7336971.1"/>
    </source>
</evidence>
<feature type="domain" description="EXS" evidence="8">
    <location>
        <begin position="685"/>
        <end position="890"/>
    </location>
</feature>
<evidence type="ECO:0000256" key="5">
    <source>
        <dbReference type="ARBA" id="ARBA00023136"/>
    </source>
</evidence>
<feature type="region of interest" description="Disordered" evidence="6">
    <location>
        <begin position="86"/>
        <end position="114"/>
    </location>
</feature>
<evidence type="ECO:0000259" key="8">
    <source>
        <dbReference type="PROSITE" id="PS51380"/>
    </source>
</evidence>
<evidence type="ECO:0000256" key="7">
    <source>
        <dbReference type="SAM" id="Phobius"/>
    </source>
</evidence>
<organism evidence="10 12">
    <name type="scientific">Nitzschia inconspicua</name>
    <dbReference type="NCBI Taxonomy" id="303405"/>
    <lineage>
        <taxon>Eukaryota</taxon>
        <taxon>Sar</taxon>
        <taxon>Stramenopiles</taxon>
        <taxon>Ochrophyta</taxon>
        <taxon>Bacillariophyta</taxon>
        <taxon>Bacillariophyceae</taxon>
        <taxon>Bacillariophycidae</taxon>
        <taxon>Bacillariales</taxon>
        <taxon>Bacillariaceae</taxon>
        <taxon>Nitzschia</taxon>
    </lineage>
</organism>
<feature type="transmembrane region" description="Helical" evidence="7">
    <location>
        <begin position="595"/>
        <end position="614"/>
    </location>
</feature>
<dbReference type="EMBL" id="JAGRRH010000020">
    <property type="protein sequence ID" value="KAG7347659.1"/>
    <property type="molecule type" value="Genomic_DNA"/>
</dbReference>
<sequence>MVEFGLKLEDNKVSEWSDHYLDYEGLKKILKKAKAAEKKYKELCEKNPEEAKLITQRYRIEQKEEESNGMMATSVSAGSLTGMMTTTTMPGRNIPSSSSPLSATREYSSTDTIKGASSISLPTLHSDRQVLVEDNKDEKWASTERTSLLEKHVGEMEDSNKQSPEGKNYYSTQESIQRTLSNLSDHLARFSTRSSHANQQSRYEKQVIAALKDIDDQTQLFDTMFRTERKKVVSFYYEKLQELQDRLEYVKESVAQSFGILRPKSNVSATGGEEGMDDIVMSLRGGRRVSPFPTHRKQSSSVGQRMEEIFHRLAGSTTSIGRNSSSIGSTNHNGGRHHHSHLSKLFQTEIINLGGVDDDDDYEDNPEMDEKKMAEAESIKRAMVAQYRAAKLLHNYAIMNITGFVKIVKKFDKSVPEEAGRFKDAMDSRSMLNDGKAVDALAEKYERIYANWFCEGDIRAAKAQMLTKRGDGLEMDWSQLQLGYRMGMCAVLALWVCWDCVWGLVADGTSTIGARAAFPVFRGCGGLLLLQWFWGCSVFVWTRYRINYIYLFDLDPRHVSTPIGIFAQAVDNTLIYMLLMLLYYKSGSHNMPNVIPPGGYPLILVFLTIVKLIFPLRQRRPMWNIIFKVVTAPVNSVTFFQTYIGDIFTSLVKVFQDIAWTICWVVAGDFLVNDESDSPFKNYAHSRWYKNVLIPILTQLPLLIRFNQCVRKFHDTGDRFPHLANAGKYALSQMVTLAGTFHPLYLEFTGRDQGDGIPFYQILWTVLFVSSSLYSFAWDVYMDWGLGKKKYGYLGPQLMYPRKYYYYCTIAVDLVLRFMWVLTLVPPSSGAAFAVPEYLTALSMMLELFRRTLWGFFRLENEHRSNASGYRRVDFVPLHFNTGHQHHYEDKKERAGTQVLTEVILVTVIVAFFCFASVVVAQRANRALASLTQHRCCNENGAGLGYGVVLGLNQALQIEECFCSPSQSQTVGSYTFYHRGDMIMYEIVARGMVSYGIPIVRVEAEWSLNMTRNLHDATHDDDSSWEGSRFEPTHGFLSSLDPAIVSKHVDTIKYDEFDLVDLSWLGQHSIDAPFGQTMKMSLDDTSEQDASLKWKSELVGELPL</sequence>
<feature type="transmembrane region" description="Helical" evidence="7">
    <location>
        <begin position="517"/>
        <end position="542"/>
    </location>
</feature>
<dbReference type="Pfam" id="PF03124">
    <property type="entry name" value="EXS"/>
    <property type="match status" value="1"/>
</dbReference>
<feature type="region of interest" description="Disordered" evidence="6">
    <location>
        <begin position="138"/>
        <end position="175"/>
    </location>
</feature>
<feature type="transmembrane region" description="Helical" evidence="7">
    <location>
        <begin position="899"/>
        <end position="921"/>
    </location>
</feature>
<dbReference type="GO" id="GO:0005886">
    <property type="term" value="C:plasma membrane"/>
    <property type="evidence" value="ECO:0007669"/>
    <property type="project" value="TreeGrafter"/>
</dbReference>
<feature type="transmembrane region" description="Helical" evidence="7">
    <location>
        <begin position="563"/>
        <end position="583"/>
    </location>
</feature>
<accession>A0A9K3P7Z5</accession>
<proteinExistence type="inferred from homology"/>
<gene>
    <name evidence="11" type="ORF">IV203_016364</name>
    <name evidence="10" type="ORF">IV203_017420</name>
</gene>
<feature type="domain" description="SPX" evidence="9">
    <location>
        <begin position="2"/>
        <end position="425"/>
    </location>
</feature>
<comment type="caution">
    <text evidence="10">The sequence shown here is derived from an EMBL/GenBank/DDBJ whole genome shotgun (WGS) entry which is preliminary data.</text>
</comment>
<dbReference type="Proteomes" id="UP000693970">
    <property type="component" value="Unassembled WGS sequence"/>
</dbReference>
<dbReference type="PROSITE" id="PS51380">
    <property type="entry name" value="EXS"/>
    <property type="match status" value="1"/>
</dbReference>
<feature type="compositionally biased region" description="Basic and acidic residues" evidence="6">
    <location>
        <begin position="138"/>
        <end position="160"/>
    </location>
</feature>
<dbReference type="OrthoDB" id="9970435at2759"/>
<dbReference type="PROSITE" id="PS51382">
    <property type="entry name" value="SPX"/>
    <property type="match status" value="1"/>
</dbReference>
<dbReference type="InterPro" id="IPR004331">
    <property type="entry name" value="SPX_dom"/>
</dbReference>
<protein>
    <submittedName>
        <fullName evidence="10">EXS family protein</fullName>
    </submittedName>
</protein>
<evidence type="ECO:0000313" key="12">
    <source>
        <dbReference type="Proteomes" id="UP000693970"/>
    </source>
</evidence>
<feature type="transmembrane region" description="Helical" evidence="7">
    <location>
        <begin position="804"/>
        <end position="825"/>
    </location>
</feature>
<dbReference type="GO" id="GO:0005794">
    <property type="term" value="C:Golgi apparatus"/>
    <property type="evidence" value="ECO:0007669"/>
    <property type="project" value="TreeGrafter"/>
</dbReference>
<evidence type="ECO:0000256" key="3">
    <source>
        <dbReference type="ARBA" id="ARBA00022692"/>
    </source>
</evidence>
<evidence type="ECO:0000256" key="2">
    <source>
        <dbReference type="ARBA" id="ARBA00009665"/>
    </source>
</evidence>
<keyword evidence="3 7" id="KW-0812">Transmembrane</keyword>
<comment type="similarity">
    <text evidence="2">Belongs to the SYG1 (TC 2.A.94) family.</text>
</comment>
<dbReference type="PANTHER" id="PTHR10783">
    <property type="entry name" value="XENOTROPIC AND POLYTROPIC RETROVIRUS RECEPTOR 1-RELATED"/>
    <property type="match status" value="1"/>
</dbReference>
<dbReference type="EMBL" id="JAGRRH010000099">
    <property type="protein sequence ID" value="KAG7336971.1"/>
    <property type="molecule type" value="Genomic_DNA"/>
</dbReference>
<evidence type="ECO:0000313" key="11">
    <source>
        <dbReference type="EMBL" id="KAG7347659.1"/>
    </source>
</evidence>
<evidence type="ECO:0000256" key="1">
    <source>
        <dbReference type="ARBA" id="ARBA00004141"/>
    </source>
</evidence>
<feature type="compositionally biased region" description="Polar residues" evidence="6">
    <location>
        <begin position="94"/>
        <end position="114"/>
    </location>
</feature>
<dbReference type="PANTHER" id="PTHR10783:SF103">
    <property type="entry name" value="SOLUTE CARRIER FAMILY 53 MEMBER 1"/>
    <property type="match status" value="1"/>
</dbReference>
<dbReference type="AlphaFoldDB" id="A0A9K3P7Z5"/>
<dbReference type="GO" id="GO:0006817">
    <property type="term" value="P:phosphate ion transport"/>
    <property type="evidence" value="ECO:0007669"/>
    <property type="project" value="TreeGrafter"/>
</dbReference>
<dbReference type="Pfam" id="PF03105">
    <property type="entry name" value="SPX"/>
    <property type="match status" value="1"/>
</dbReference>
<feature type="compositionally biased region" description="Polar residues" evidence="6">
    <location>
        <begin position="161"/>
        <end position="175"/>
    </location>
</feature>
<reference evidence="10" key="2">
    <citation type="submission" date="2021-04" db="EMBL/GenBank/DDBJ databases">
        <authorList>
            <person name="Podell S."/>
        </authorList>
    </citation>
    <scope>NUCLEOTIDE SEQUENCE</scope>
    <source>
        <strain evidence="10">Hildebrandi</strain>
    </source>
</reference>
<dbReference type="GO" id="GO:0016036">
    <property type="term" value="P:cellular response to phosphate starvation"/>
    <property type="evidence" value="ECO:0007669"/>
    <property type="project" value="TreeGrafter"/>
</dbReference>
<keyword evidence="5 7" id="KW-0472">Membrane</keyword>
<keyword evidence="4 7" id="KW-1133">Transmembrane helix</keyword>
<dbReference type="InterPro" id="IPR004342">
    <property type="entry name" value="EXS_C"/>
</dbReference>
<name>A0A9K3P7Z5_9STRA</name>
<feature type="transmembrane region" description="Helical" evidence="7">
    <location>
        <begin position="758"/>
        <end position="781"/>
    </location>
</feature>
<comment type="subcellular location">
    <subcellularLocation>
        <location evidence="1">Membrane</location>
        <topology evidence="1">Multi-pass membrane protein</topology>
    </subcellularLocation>
</comment>
<keyword evidence="12" id="KW-1185">Reference proteome</keyword>
<evidence type="ECO:0000256" key="6">
    <source>
        <dbReference type="SAM" id="MobiDB-lite"/>
    </source>
</evidence>
<reference evidence="10" key="1">
    <citation type="journal article" date="2021" name="Sci. Rep.">
        <title>Diploid genomic architecture of Nitzschia inconspicua, an elite biomass production diatom.</title>
        <authorList>
            <person name="Oliver A."/>
            <person name="Podell S."/>
            <person name="Pinowska A."/>
            <person name="Traller J.C."/>
            <person name="Smith S.R."/>
            <person name="McClure R."/>
            <person name="Beliaev A."/>
            <person name="Bohutskyi P."/>
            <person name="Hill E.A."/>
            <person name="Rabines A."/>
            <person name="Zheng H."/>
            <person name="Allen L.Z."/>
            <person name="Kuo A."/>
            <person name="Grigoriev I.V."/>
            <person name="Allen A.E."/>
            <person name="Hazlebeck D."/>
            <person name="Allen E.E."/>
        </authorList>
    </citation>
    <scope>NUCLEOTIDE SEQUENCE</scope>
    <source>
        <strain evidence="10">Hildebrandi</strain>
    </source>
</reference>
<evidence type="ECO:0000256" key="4">
    <source>
        <dbReference type="ARBA" id="ARBA00022989"/>
    </source>
</evidence>
<evidence type="ECO:0000259" key="9">
    <source>
        <dbReference type="PROSITE" id="PS51382"/>
    </source>
</evidence>
<dbReference type="GO" id="GO:0000822">
    <property type="term" value="F:inositol hexakisphosphate binding"/>
    <property type="evidence" value="ECO:0007669"/>
    <property type="project" value="TreeGrafter"/>
</dbReference>